<name>A0ABT1JYM5_9ACTN</name>
<organism evidence="4 5">
    <name type="scientific">Nonomuraea roseoviolacea subsp. carminata</name>
    <dbReference type="NCBI Taxonomy" id="160689"/>
    <lineage>
        <taxon>Bacteria</taxon>
        <taxon>Bacillati</taxon>
        <taxon>Actinomycetota</taxon>
        <taxon>Actinomycetes</taxon>
        <taxon>Streptosporangiales</taxon>
        <taxon>Streptosporangiaceae</taxon>
        <taxon>Nonomuraea</taxon>
    </lineage>
</organism>
<feature type="region of interest" description="Disordered" evidence="1">
    <location>
        <begin position="169"/>
        <end position="189"/>
    </location>
</feature>
<dbReference type="Proteomes" id="UP001320766">
    <property type="component" value="Unassembled WGS sequence"/>
</dbReference>
<dbReference type="PANTHER" id="PTHR36933">
    <property type="entry name" value="SLL0788 PROTEIN"/>
    <property type="match status" value="1"/>
</dbReference>
<evidence type="ECO:0000256" key="2">
    <source>
        <dbReference type="SAM" id="SignalP"/>
    </source>
</evidence>
<dbReference type="PROSITE" id="PS51257">
    <property type="entry name" value="PROKAR_LIPOPROTEIN"/>
    <property type="match status" value="1"/>
</dbReference>
<dbReference type="EMBL" id="JAMZEC010000001">
    <property type="protein sequence ID" value="MCP2346494.1"/>
    <property type="molecule type" value="Genomic_DNA"/>
</dbReference>
<evidence type="ECO:0000256" key="1">
    <source>
        <dbReference type="SAM" id="MobiDB-lite"/>
    </source>
</evidence>
<evidence type="ECO:0000313" key="5">
    <source>
        <dbReference type="Proteomes" id="UP001320766"/>
    </source>
</evidence>
<keyword evidence="2" id="KW-0732">Signal</keyword>
<feature type="region of interest" description="Disordered" evidence="1">
    <location>
        <begin position="30"/>
        <end position="52"/>
    </location>
</feature>
<gene>
    <name evidence="4" type="ORF">HD595_002616</name>
</gene>
<feature type="domain" description="DUF305" evidence="3">
    <location>
        <begin position="58"/>
        <end position="200"/>
    </location>
</feature>
<feature type="chain" id="PRO_5046153094" evidence="2">
    <location>
        <begin position="24"/>
        <end position="203"/>
    </location>
</feature>
<reference evidence="4 5" key="1">
    <citation type="submission" date="2022-06" db="EMBL/GenBank/DDBJ databases">
        <title>Sequencing the genomes of 1000 actinobacteria strains.</title>
        <authorList>
            <person name="Klenk H.-P."/>
        </authorList>
    </citation>
    <scope>NUCLEOTIDE SEQUENCE [LARGE SCALE GENOMIC DNA]</scope>
    <source>
        <strain evidence="4 5">DSM 44170</strain>
    </source>
</reference>
<dbReference type="InterPro" id="IPR005183">
    <property type="entry name" value="DUF305_CopM-like"/>
</dbReference>
<accession>A0ABT1JYM5</accession>
<comment type="caution">
    <text evidence="4">The sequence shown here is derived from an EMBL/GenBank/DDBJ whole genome shotgun (WGS) entry which is preliminary data.</text>
</comment>
<dbReference type="PANTHER" id="PTHR36933:SF1">
    <property type="entry name" value="SLL0788 PROTEIN"/>
    <property type="match status" value="1"/>
</dbReference>
<evidence type="ECO:0000313" key="4">
    <source>
        <dbReference type="EMBL" id="MCP2346494.1"/>
    </source>
</evidence>
<protein>
    <submittedName>
        <fullName evidence="4">Uncharacterized protein (DUF305 family)</fullName>
    </submittedName>
</protein>
<dbReference type="Pfam" id="PF03713">
    <property type="entry name" value="DUF305"/>
    <property type="match status" value="1"/>
</dbReference>
<dbReference type="InterPro" id="IPR012347">
    <property type="entry name" value="Ferritin-like"/>
</dbReference>
<dbReference type="Gene3D" id="1.20.1260.10">
    <property type="match status" value="1"/>
</dbReference>
<proteinExistence type="predicted"/>
<keyword evidence="5" id="KW-1185">Reference proteome</keyword>
<feature type="signal peptide" evidence="2">
    <location>
        <begin position="1"/>
        <end position="23"/>
    </location>
</feature>
<evidence type="ECO:0000259" key="3">
    <source>
        <dbReference type="Pfam" id="PF03713"/>
    </source>
</evidence>
<sequence length="203" mass="22073">MLAHRRTARIVIAAIGALALLTACDGPGGGAPAGGAAPESPAARRTDARPSTAHNDADVMFARMMIPHHLQAVRMAGLAATRAADPEVKKLAERIRAAQEPEITAMRVWLQAWGMPESTRGHLRRGMPGMLSADDLEDLEAVSGEIFDKEFIRLMIAHHEGAVTMAQRERREGESADAKGLAQSIETSQRDEIEQMRRILDRL</sequence>
<dbReference type="RefSeq" id="WP_253768760.1">
    <property type="nucleotide sequence ID" value="NZ_BAAAVE010000031.1"/>
</dbReference>